<sequence>MKHSGMEEIIVVPDSYDVIHPFYNRIFLSVLDKIRIALFTILVLPIRLIGVAICVAVCWILSVAGTYGVTEKEIRDYPLEGKRRLVGKYLSFFGRLGFWFFGVRVQVKGEQATRQEAPVLVVAPHSSFTDLVIGMWMGLPHLVCRAEESRSLLVGSIMKYSQPVYVVRDDANSRQNTLKEMIRRATSSADWRQVMVFPEGTCTNRKAVITFKPGAFYPGVPVQPVCLRYAGSEDTISWTWDGPGVLKILWLTLTKTITTMTIEFLPSVVPSEKEKLDPNLFAENVQLLMARHLGVPVADYSFDDAQLVAKSKELGLPSCVGLLNARSVKIENGINQKMLKGELLEKFASIADKELGTITLMSLSCYLGIEEESKSLIKLLNFFDKDFSGYVNFKNYILGYLDIIRNCMSEENLPVLYVIIKQYNATTLLTKELDVNLLSYETFRTSVIKKPELAKYLEIVCSSNNNSHEMRQLISDSRLPVSNCHLSENQ</sequence>
<dbReference type="GO" id="GO:0005783">
    <property type="term" value="C:endoplasmic reticulum"/>
    <property type="evidence" value="ECO:0007669"/>
    <property type="project" value="TreeGrafter"/>
</dbReference>
<dbReference type="InterPro" id="IPR045252">
    <property type="entry name" value="LPCAT1-like"/>
</dbReference>
<dbReference type="InterPro" id="IPR002123">
    <property type="entry name" value="Plipid/glycerol_acylTrfase"/>
</dbReference>
<name>A0AA88I6X0_ARTSF</name>
<keyword evidence="4" id="KW-0444">Lipid biosynthesis</keyword>
<accession>A0AA88I6X0</accession>
<evidence type="ECO:0000256" key="8">
    <source>
        <dbReference type="ARBA" id="ARBA00023098"/>
    </source>
</evidence>
<dbReference type="AlphaFoldDB" id="A0AA88I6X0"/>
<comment type="caution">
    <text evidence="16">The sequence shown here is derived from an EMBL/GenBank/DDBJ whole genome shotgun (WGS) entry which is preliminary data.</text>
</comment>
<evidence type="ECO:0000259" key="15">
    <source>
        <dbReference type="SMART" id="SM00563"/>
    </source>
</evidence>
<dbReference type="PANTHER" id="PTHR23063">
    <property type="entry name" value="PHOSPHOLIPID ACYLTRANSFERASE"/>
    <property type="match status" value="1"/>
</dbReference>
<evidence type="ECO:0000313" key="16">
    <source>
        <dbReference type="EMBL" id="KAK2720996.1"/>
    </source>
</evidence>
<comment type="pathway">
    <text evidence="13">Phospholipid metabolism.</text>
</comment>
<dbReference type="SUPFAM" id="SSF69593">
    <property type="entry name" value="Glycerol-3-phosphate (1)-acyltransferase"/>
    <property type="match status" value="1"/>
</dbReference>
<feature type="domain" description="Phospholipid/glycerol acyltransferase" evidence="15">
    <location>
        <begin position="119"/>
        <end position="230"/>
    </location>
</feature>
<evidence type="ECO:0000256" key="6">
    <source>
        <dbReference type="ARBA" id="ARBA00022692"/>
    </source>
</evidence>
<evidence type="ECO:0000256" key="7">
    <source>
        <dbReference type="ARBA" id="ARBA00022989"/>
    </source>
</evidence>
<dbReference type="GO" id="GO:0008374">
    <property type="term" value="F:O-acyltransferase activity"/>
    <property type="evidence" value="ECO:0007669"/>
    <property type="project" value="InterPro"/>
</dbReference>
<keyword evidence="8" id="KW-0443">Lipid metabolism</keyword>
<comment type="subcellular location">
    <subcellularLocation>
        <location evidence="1">Membrane</location>
    </subcellularLocation>
</comment>
<keyword evidence="17" id="KW-1185">Reference proteome</keyword>
<evidence type="ECO:0000256" key="10">
    <source>
        <dbReference type="ARBA" id="ARBA00023209"/>
    </source>
</evidence>
<dbReference type="GO" id="GO:0008654">
    <property type="term" value="P:phospholipid biosynthetic process"/>
    <property type="evidence" value="ECO:0007669"/>
    <property type="project" value="UniProtKB-KW"/>
</dbReference>
<evidence type="ECO:0000256" key="4">
    <source>
        <dbReference type="ARBA" id="ARBA00022516"/>
    </source>
</evidence>
<evidence type="ECO:0000256" key="9">
    <source>
        <dbReference type="ARBA" id="ARBA00023136"/>
    </source>
</evidence>
<evidence type="ECO:0000313" key="17">
    <source>
        <dbReference type="Proteomes" id="UP001187531"/>
    </source>
</evidence>
<dbReference type="Pfam" id="PF01553">
    <property type="entry name" value="Acyltransferase"/>
    <property type="match status" value="1"/>
</dbReference>
<proteinExistence type="inferred from homology"/>
<keyword evidence="6 14" id="KW-0812">Transmembrane</keyword>
<feature type="transmembrane region" description="Helical" evidence="14">
    <location>
        <begin position="36"/>
        <end position="69"/>
    </location>
</feature>
<keyword evidence="10" id="KW-0594">Phospholipid biosynthesis</keyword>
<evidence type="ECO:0000256" key="5">
    <source>
        <dbReference type="ARBA" id="ARBA00022679"/>
    </source>
</evidence>
<organism evidence="16 17">
    <name type="scientific">Artemia franciscana</name>
    <name type="common">Brine shrimp</name>
    <name type="synonym">Artemia sanfranciscana</name>
    <dbReference type="NCBI Taxonomy" id="6661"/>
    <lineage>
        <taxon>Eukaryota</taxon>
        <taxon>Metazoa</taxon>
        <taxon>Ecdysozoa</taxon>
        <taxon>Arthropoda</taxon>
        <taxon>Crustacea</taxon>
        <taxon>Branchiopoda</taxon>
        <taxon>Anostraca</taxon>
        <taxon>Artemiidae</taxon>
        <taxon>Artemia</taxon>
    </lineage>
</organism>
<reference evidence="16" key="1">
    <citation type="submission" date="2023-07" db="EMBL/GenBank/DDBJ databases">
        <title>Chromosome-level genome assembly of Artemia franciscana.</title>
        <authorList>
            <person name="Jo E."/>
        </authorList>
    </citation>
    <scope>NUCLEOTIDE SEQUENCE</scope>
    <source>
        <tissue evidence="16">Whole body</tissue>
    </source>
</reference>
<protein>
    <recommendedName>
        <fullName evidence="15">Phospholipid/glycerol acyltransferase domain-containing protein</fullName>
    </recommendedName>
</protein>
<evidence type="ECO:0000256" key="13">
    <source>
        <dbReference type="ARBA" id="ARBA00025707"/>
    </source>
</evidence>
<evidence type="ECO:0000256" key="14">
    <source>
        <dbReference type="SAM" id="Phobius"/>
    </source>
</evidence>
<dbReference type="EMBL" id="JAVRJZ010000007">
    <property type="protein sequence ID" value="KAK2720996.1"/>
    <property type="molecule type" value="Genomic_DNA"/>
</dbReference>
<comment type="pathway">
    <text evidence="2">Lipid metabolism.</text>
</comment>
<keyword evidence="12" id="KW-0012">Acyltransferase</keyword>
<dbReference type="Proteomes" id="UP001187531">
    <property type="component" value="Unassembled WGS sequence"/>
</dbReference>
<keyword evidence="5" id="KW-0808">Transferase</keyword>
<evidence type="ECO:0000256" key="2">
    <source>
        <dbReference type="ARBA" id="ARBA00005189"/>
    </source>
</evidence>
<evidence type="ECO:0000256" key="12">
    <source>
        <dbReference type="ARBA" id="ARBA00023315"/>
    </source>
</evidence>
<comment type="similarity">
    <text evidence="3">Belongs to the 1-acyl-sn-glycerol-3-phosphate acyltransferase family.</text>
</comment>
<gene>
    <name evidence="16" type="ORF">QYM36_004772</name>
</gene>
<evidence type="ECO:0000256" key="3">
    <source>
        <dbReference type="ARBA" id="ARBA00008655"/>
    </source>
</evidence>
<dbReference type="GO" id="GO:0016020">
    <property type="term" value="C:membrane"/>
    <property type="evidence" value="ECO:0007669"/>
    <property type="project" value="UniProtKB-SubCell"/>
</dbReference>
<dbReference type="SMART" id="SM00563">
    <property type="entry name" value="PlsC"/>
    <property type="match status" value="1"/>
</dbReference>
<evidence type="ECO:0000256" key="1">
    <source>
        <dbReference type="ARBA" id="ARBA00004370"/>
    </source>
</evidence>
<keyword evidence="7 14" id="KW-1133">Transmembrane helix</keyword>
<dbReference type="CDD" id="cd07991">
    <property type="entry name" value="LPLAT_LPCAT1-like"/>
    <property type="match status" value="1"/>
</dbReference>
<dbReference type="GO" id="GO:0042171">
    <property type="term" value="F:lysophosphatidic acid acyltransferase activity"/>
    <property type="evidence" value="ECO:0007669"/>
    <property type="project" value="TreeGrafter"/>
</dbReference>
<dbReference type="PANTHER" id="PTHR23063:SF52">
    <property type="entry name" value="LYSOPHOSPHATIDYLCHOLINE ACYLTRANSFERASE"/>
    <property type="match status" value="1"/>
</dbReference>
<keyword evidence="11" id="KW-1208">Phospholipid metabolism</keyword>
<keyword evidence="9 14" id="KW-0472">Membrane</keyword>
<evidence type="ECO:0000256" key="11">
    <source>
        <dbReference type="ARBA" id="ARBA00023264"/>
    </source>
</evidence>